<dbReference type="Proteomes" id="UP000011115">
    <property type="component" value="Unassembled WGS sequence"/>
</dbReference>
<protein>
    <submittedName>
        <fullName evidence="2">Major latex</fullName>
    </submittedName>
</protein>
<reference evidence="2" key="2">
    <citation type="submission" date="2015-06" db="UniProtKB">
        <authorList>
            <consortium name="EnsemblPlants"/>
        </authorList>
    </citation>
    <scope>IDENTIFICATION</scope>
    <source>
        <strain evidence="2">DM1-3 516 R44</strain>
    </source>
</reference>
<evidence type="ECO:0000259" key="1">
    <source>
        <dbReference type="SMART" id="SM01037"/>
    </source>
</evidence>
<feature type="domain" description="Bet v I/Major latex protein" evidence="1">
    <location>
        <begin position="2"/>
        <end position="150"/>
    </location>
</feature>
<dbReference type="EnsemblPlants" id="PGSC0003DMT400025420">
    <property type="protein sequence ID" value="PGSC0003DMT400025420"/>
    <property type="gene ID" value="PGSC0003DMG402009815"/>
</dbReference>
<organism evidence="2 3">
    <name type="scientific">Solanum tuberosum</name>
    <name type="common">Potato</name>
    <dbReference type="NCBI Taxonomy" id="4113"/>
    <lineage>
        <taxon>Eukaryota</taxon>
        <taxon>Viridiplantae</taxon>
        <taxon>Streptophyta</taxon>
        <taxon>Embryophyta</taxon>
        <taxon>Tracheophyta</taxon>
        <taxon>Spermatophyta</taxon>
        <taxon>Magnoliopsida</taxon>
        <taxon>eudicotyledons</taxon>
        <taxon>Gunneridae</taxon>
        <taxon>Pentapetalae</taxon>
        <taxon>asterids</taxon>
        <taxon>lamiids</taxon>
        <taxon>Solanales</taxon>
        <taxon>Solanaceae</taxon>
        <taxon>Solanoideae</taxon>
        <taxon>Solaneae</taxon>
        <taxon>Solanum</taxon>
    </lineage>
</organism>
<dbReference type="SMART" id="SM01037">
    <property type="entry name" value="Bet_v_1"/>
    <property type="match status" value="1"/>
</dbReference>
<name>M1ALE5_SOLTU</name>
<dbReference type="HOGENOM" id="CLU_081988_1_2_1"/>
<accession>M1ALE5</accession>
<dbReference type="Gramene" id="PGSC0003DMT400025420">
    <property type="protein sequence ID" value="PGSC0003DMT400025420"/>
    <property type="gene ID" value="PGSC0003DMG402009815"/>
</dbReference>
<dbReference type="Pfam" id="PF00407">
    <property type="entry name" value="Bet_v_1"/>
    <property type="match status" value="1"/>
</dbReference>
<dbReference type="SUPFAM" id="SSF55961">
    <property type="entry name" value="Bet v1-like"/>
    <property type="match status" value="1"/>
</dbReference>
<dbReference type="InterPro" id="IPR023393">
    <property type="entry name" value="START-like_dom_sf"/>
</dbReference>
<dbReference type="PANTHER" id="PTHR31907">
    <property type="entry name" value="MLP-LIKE PROTEIN 423"/>
    <property type="match status" value="1"/>
</dbReference>
<reference evidence="3" key="1">
    <citation type="journal article" date="2011" name="Nature">
        <title>Genome sequence and analysis of the tuber crop potato.</title>
        <authorList>
            <consortium name="The Potato Genome Sequencing Consortium"/>
        </authorList>
    </citation>
    <scope>NUCLEOTIDE SEQUENCE [LARGE SCALE GENOMIC DNA]</scope>
    <source>
        <strain evidence="3">cv. DM1-3 516 R44</strain>
    </source>
</reference>
<proteinExistence type="predicted"/>
<dbReference type="InterPro" id="IPR000916">
    <property type="entry name" value="Bet_v_I/MLP"/>
</dbReference>
<dbReference type="InterPro" id="IPR051761">
    <property type="entry name" value="MLP-like_ligand-binding"/>
</dbReference>
<keyword evidence="3" id="KW-1185">Reference proteome</keyword>
<dbReference type="Gene3D" id="3.30.530.20">
    <property type="match status" value="1"/>
</dbReference>
<evidence type="ECO:0000313" key="2">
    <source>
        <dbReference type="EnsemblPlants" id="PGSC0003DMT400025420"/>
    </source>
</evidence>
<dbReference type="PaxDb" id="4113-PGSC0003DMT400025420"/>
<dbReference type="AlphaFoldDB" id="M1ALE5"/>
<sequence>MGLKYVLCAKIEMKANKDVFHDVFTNKPHHVSTMSPLHIQGLELLEGDIGIVGSKICWNYTLGRWGKEDLQTILETIDHEKKVLTLKEFEGDVTDKYDSYKATLHIETKDEIDLVSWTLEYERPNENVPELINLLNFVVGMTKAIDDHHAN</sequence>
<dbReference type="InParanoid" id="M1ALE5"/>
<dbReference type="OMA" id="DEQNCIF"/>
<evidence type="ECO:0000313" key="3">
    <source>
        <dbReference type="Proteomes" id="UP000011115"/>
    </source>
</evidence>
<dbReference type="GO" id="GO:0006952">
    <property type="term" value="P:defense response"/>
    <property type="evidence" value="ECO:0007669"/>
    <property type="project" value="InterPro"/>
</dbReference>